<keyword evidence="1" id="KW-1133">Transmembrane helix</keyword>
<proteinExistence type="predicted"/>
<evidence type="ECO:0000313" key="2">
    <source>
        <dbReference type="EMBL" id="PIP85829.1"/>
    </source>
</evidence>
<dbReference type="AlphaFoldDB" id="A0A2H0DVS5"/>
<dbReference type="Proteomes" id="UP000231136">
    <property type="component" value="Unassembled WGS sequence"/>
</dbReference>
<feature type="transmembrane region" description="Helical" evidence="1">
    <location>
        <begin position="7"/>
        <end position="25"/>
    </location>
</feature>
<sequence>MKKNLSYIINIILVLVIVAISWPRVTTDLMKSQSSDVKDVYPCGKVILSPEDEYVGLTVRWVAIPHTDFKLVWNESEESWDFIIKDEDGKWVTTRDFDKGITIAQDSDVKMKVECDGSWYDSQFIDTKTFEEPIRLPSIDGSSTNIEYLHKQLYVKLPGSWYCKYRWNDGNYYDYQTGKIKVKCELAYIEYYSTVLEKNVAIEATWTDGRITGYTVSVVEYVTNPGTSGVCSDQEKGWIPFTYKTVYFSCGKEPSTDAIMHLVYGEDQNAVLQETEDILASSIYEGVWTWQTDEYDWKYGNWILEEGSLVPYN</sequence>
<comment type="caution">
    <text evidence="2">The sequence shown here is derived from an EMBL/GenBank/DDBJ whole genome shotgun (WGS) entry which is preliminary data.</text>
</comment>
<protein>
    <submittedName>
        <fullName evidence="2">Uncharacterized protein</fullName>
    </submittedName>
</protein>
<keyword evidence="1" id="KW-0812">Transmembrane</keyword>
<keyword evidence="1" id="KW-0472">Membrane</keyword>
<dbReference type="EMBL" id="PCTR01000071">
    <property type="protein sequence ID" value="PIP85829.1"/>
    <property type="molecule type" value="Genomic_DNA"/>
</dbReference>
<gene>
    <name evidence="2" type="ORF">COW83_02190</name>
</gene>
<reference evidence="2 3" key="1">
    <citation type="submission" date="2017-09" db="EMBL/GenBank/DDBJ databases">
        <title>Depth-based differentiation of microbial function through sediment-hosted aquifers and enrichment of novel symbionts in the deep terrestrial subsurface.</title>
        <authorList>
            <person name="Probst A.J."/>
            <person name="Ladd B."/>
            <person name="Jarett J.K."/>
            <person name="Geller-Mcgrath D.E."/>
            <person name="Sieber C.M."/>
            <person name="Emerson J.B."/>
            <person name="Anantharaman K."/>
            <person name="Thomas B.C."/>
            <person name="Malmstrom R."/>
            <person name="Stieglmeier M."/>
            <person name="Klingl A."/>
            <person name="Woyke T."/>
            <person name="Ryan C.M."/>
            <person name="Banfield J.F."/>
        </authorList>
    </citation>
    <scope>NUCLEOTIDE SEQUENCE [LARGE SCALE GENOMIC DNA]</scope>
    <source>
        <strain evidence="2">CG22_combo_CG10-13_8_21_14_all_43_12</strain>
    </source>
</reference>
<name>A0A2H0DVS5_9BACT</name>
<accession>A0A2H0DVS5</accession>
<evidence type="ECO:0000313" key="3">
    <source>
        <dbReference type="Proteomes" id="UP000231136"/>
    </source>
</evidence>
<evidence type="ECO:0000256" key="1">
    <source>
        <dbReference type="SAM" id="Phobius"/>
    </source>
</evidence>
<organism evidence="2 3">
    <name type="scientific">Candidatus Collierbacteria bacterium CG22_combo_CG10-13_8_21_14_all_43_12</name>
    <dbReference type="NCBI Taxonomy" id="1974537"/>
    <lineage>
        <taxon>Bacteria</taxon>
        <taxon>Candidatus Collieribacteriota</taxon>
    </lineage>
</organism>